<sequence>MAPAEKWGTITPCRFPLGKQKMTNFEIQQSVEKLTMPRSRKMDIWWDDGFRHKKGNRESVDRIVTKLTTGASRKVPDSRRIAEGRILSMGVVNSFAWKGYN</sequence>
<comment type="caution">
    <text evidence="1">The sequence shown here is derived from an EMBL/GenBank/DDBJ whole genome shotgun (WGS) entry which is preliminary data.</text>
</comment>
<evidence type="ECO:0000313" key="1">
    <source>
        <dbReference type="EMBL" id="CAK8694051.1"/>
    </source>
</evidence>
<proteinExistence type="predicted"/>
<reference evidence="1 2" key="1">
    <citation type="submission" date="2024-02" db="EMBL/GenBank/DDBJ databases">
        <authorList>
            <person name="Daric V."/>
            <person name="Darras S."/>
        </authorList>
    </citation>
    <scope>NUCLEOTIDE SEQUENCE [LARGE SCALE GENOMIC DNA]</scope>
</reference>
<dbReference type="EMBL" id="CAWYQH010000141">
    <property type="protein sequence ID" value="CAK8694051.1"/>
    <property type="molecule type" value="Genomic_DNA"/>
</dbReference>
<dbReference type="Proteomes" id="UP001642483">
    <property type="component" value="Unassembled WGS sequence"/>
</dbReference>
<evidence type="ECO:0000313" key="2">
    <source>
        <dbReference type="Proteomes" id="UP001642483"/>
    </source>
</evidence>
<name>A0ABP0GSW9_CLALP</name>
<organism evidence="1 2">
    <name type="scientific">Clavelina lepadiformis</name>
    <name type="common">Light-bulb sea squirt</name>
    <name type="synonym">Ascidia lepadiformis</name>
    <dbReference type="NCBI Taxonomy" id="159417"/>
    <lineage>
        <taxon>Eukaryota</taxon>
        <taxon>Metazoa</taxon>
        <taxon>Chordata</taxon>
        <taxon>Tunicata</taxon>
        <taxon>Ascidiacea</taxon>
        <taxon>Aplousobranchia</taxon>
        <taxon>Clavelinidae</taxon>
        <taxon>Clavelina</taxon>
    </lineage>
</organism>
<keyword evidence="2" id="KW-1185">Reference proteome</keyword>
<accession>A0ABP0GSW9</accession>
<gene>
    <name evidence="1" type="ORF">CVLEPA_LOCUS27326</name>
</gene>
<protein>
    <submittedName>
        <fullName evidence="1">Uncharacterized protein</fullName>
    </submittedName>
</protein>